<gene>
    <name evidence="2" type="ORF">V5E97_15285</name>
</gene>
<dbReference type="InterPro" id="IPR013785">
    <property type="entry name" value="Aldolase_TIM"/>
</dbReference>
<dbReference type="GO" id="GO:0016051">
    <property type="term" value="P:carbohydrate biosynthetic process"/>
    <property type="evidence" value="ECO:0007669"/>
    <property type="project" value="InterPro"/>
</dbReference>
<dbReference type="Pfam" id="PF03102">
    <property type="entry name" value="NeuB"/>
    <property type="match status" value="1"/>
</dbReference>
<dbReference type="Gene3D" id="3.20.20.70">
    <property type="entry name" value="Aldolase class I"/>
    <property type="match status" value="1"/>
</dbReference>
<dbReference type="InterPro" id="IPR013132">
    <property type="entry name" value="PseI/NeuA/B-like_N"/>
</dbReference>
<dbReference type="GO" id="GO:0047444">
    <property type="term" value="F:N-acylneuraminate-9-phosphate synthase activity"/>
    <property type="evidence" value="ECO:0007669"/>
    <property type="project" value="TreeGrafter"/>
</dbReference>
<feature type="domain" description="PseI/NeuA/B-like" evidence="1">
    <location>
        <begin position="38"/>
        <end position="273"/>
    </location>
</feature>
<accession>A0AAU7CPT7</accession>
<evidence type="ECO:0000313" key="2">
    <source>
        <dbReference type="EMBL" id="XBH07349.1"/>
    </source>
</evidence>
<proteinExistence type="predicted"/>
<dbReference type="AlphaFoldDB" id="A0AAU7CPT7"/>
<reference evidence="2" key="1">
    <citation type="submission" date="2024-05" db="EMBL/GenBank/DDBJ databases">
        <title>Planctomycetes of the genus Singulisphaera possess chitinolytic capabilities.</title>
        <authorList>
            <person name="Ivanova A."/>
        </authorList>
    </citation>
    <scope>NUCLEOTIDE SEQUENCE</scope>
    <source>
        <strain evidence="2">Ch08T</strain>
    </source>
</reference>
<dbReference type="PANTHER" id="PTHR42966">
    <property type="entry name" value="N-ACETYLNEURAMINATE SYNTHASE"/>
    <property type="match status" value="1"/>
</dbReference>
<protein>
    <submittedName>
        <fullName evidence="2">N-acetylneuraminate synthase family protein</fullName>
    </submittedName>
</protein>
<dbReference type="PANTHER" id="PTHR42966:SF3">
    <property type="entry name" value="BLR5971 PROTEIN"/>
    <property type="match status" value="1"/>
</dbReference>
<dbReference type="EMBL" id="CP155447">
    <property type="protein sequence ID" value="XBH07349.1"/>
    <property type="molecule type" value="Genomic_DNA"/>
</dbReference>
<dbReference type="RefSeq" id="WP_406700186.1">
    <property type="nucleotide sequence ID" value="NZ_CP155447.1"/>
</dbReference>
<dbReference type="SUPFAM" id="SSF51569">
    <property type="entry name" value="Aldolase"/>
    <property type="match status" value="1"/>
</dbReference>
<evidence type="ECO:0000259" key="1">
    <source>
        <dbReference type="Pfam" id="PF03102"/>
    </source>
</evidence>
<sequence>MARQLEIGGRYVGEGQPAFVVAEIGINHNGELETAKRIIDAAKLAGCDAVKFQKRTPELCVPPAQRDLIRETPWGPMTYMNYRRRIEFASEEYDEIDRYCRDRQLIWFASPWDEPSVDFLERYDPPCYKIPSAALTDDDLIRRMRETGKPLILSTGMSTMEQIRTAVEVVGRKNLLIAHCTSTYPCRPEELNLRMILTLRDEFDCPVGYSGHEVGLQTTYAAVVLGACFIERHATLDRAMWGSDQAASVEPSGLGRLVRDIRTIEQALGDGQKRVYDSELPVLQKLRRKN</sequence>
<organism evidence="2">
    <name type="scientific">Singulisphaera sp. Ch08</name>
    <dbReference type="NCBI Taxonomy" id="3120278"/>
    <lineage>
        <taxon>Bacteria</taxon>
        <taxon>Pseudomonadati</taxon>
        <taxon>Planctomycetota</taxon>
        <taxon>Planctomycetia</taxon>
        <taxon>Isosphaerales</taxon>
        <taxon>Isosphaeraceae</taxon>
        <taxon>Singulisphaera</taxon>
    </lineage>
</organism>
<dbReference type="InterPro" id="IPR051690">
    <property type="entry name" value="PseI-like"/>
</dbReference>
<name>A0AAU7CPT7_9BACT</name>